<name>A0A1B1AFX3_9PROT</name>
<evidence type="ECO:0000313" key="9">
    <source>
        <dbReference type="EMBL" id="ANP45462.1"/>
    </source>
</evidence>
<dbReference type="OrthoDB" id="9800680at2"/>
<reference evidence="9 10" key="1">
    <citation type="submission" date="2015-11" db="EMBL/GenBank/DDBJ databases">
        <title>Whole-Genome Sequence of Candidatus Oderbacter manganicum from the National Park Lower Oder Valley, Germany.</title>
        <authorList>
            <person name="Braun B."/>
            <person name="Liere K."/>
            <person name="Szewzyk U."/>
        </authorList>
    </citation>
    <scope>NUCLEOTIDE SEQUENCE [LARGE SCALE GENOMIC DNA]</scope>
    <source>
        <strain evidence="9 10">OTSz_A_272</strain>
    </source>
</reference>
<evidence type="ECO:0000313" key="10">
    <source>
        <dbReference type="Proteomes" id="UP000092498"/>
    </source>
</evidence>
<dbReference type="GO" id="GO:0008830">
    <property type="term" value="F:dTDP-4-dehydrorhamnose 3,5-epimerase activity"/>
    <property type="evidence" value="ECO:0007669"/>
    <property type="project" value="UniProtKB-UniRule"/>
</dbReference>
<evidence type="ECO:0000256" key="8">
    <source>
        <dbReference type="SAM" id="MobiDB-lite"/>
    </source>
</evidence>
<dbReference type="AlphaFoldDB" id="A0A1B1AFX3"/>
<comment type="catalytic activity">
    <reaction evidence="1 7">
        <text>dTDP-4-dehydro-6-deoxy-alpha-D-glucose = dTDP-4-dehydro-beta-L-rhamnose</text>
        <dbReference type="Rhea" id="RHEA:16969"/>
        <dbReference type="ChEBI" id="CHEBI:57649"/>
        <dbReference type="ChEBI" id="CHEBI:62830"/>
        <dbReference type="EC" id="5.1.3.13"/>
    </reaction>
</comment>
<feature type="region of interest" description="Disordered" evidence="8">
    <location>
        <begin position="171"/>
        <end position="191"/>
    </location>
</feature>
<evidence type="ECO:0000256" key="6">
    <source>
        <dbReference type="PIRSR" id="PIRSR600888-3"/>
    </source>
</evidence>
<dbReference type="CDD" id="cd00438">
    <property type="entry name" value="cupin_RmlC"/>
    <property type="match status" value="1"/>
</dbReference>
<dbReference type="GO" id="GO:0000271">
    <property type="term" value="P:polysaccharide biosynthetic process"/>
    <property type="evidence" value="ECO:0007669"/>
    <property type="project" value="TreeGrafter"/>
</dbReference>
<dbReference type="EC" id="5.1.3.13" evidence="3 7"/>
<dbReference type="STRING" id="1759059.ATE48_05790"/>
<protein>
    <recommendedName>
        <fullName evidence="4 7">dTDP-4-dehydrorhamnose 3,5-epimerase</fullName>
        <ecNumber evidence="3 7">5.1.3.13</ecNumber>
    </recommendedName>
    <alternativeName>
        <fullName evidence="7">Thymidine diphospho-4-keto-rhamnose 3,5-epimerase</fullName>
    </alternativeName>
</protein>
<accession>A0A1B1AFX3</accession>
<evidence type="ECO:0000256" key="3">
    <source>
        <dbReference type="ARBA" id="ARBA00012098"/>
    </source>
</evidence>
<comment type="function">
    <text evidence="2 7">Catalyzes the epimerization of the C3' and C5'positions of dTDP-6-deoxy-D-xylo-4-hexulose, forming dTDP-6-deoxy-L-lyxo-4-hexulose.</text>
</comment>
<organism evidence="9 10">
    <name type="scientific">Candidatus Viadribacter manganicus</name>
    <dbReference type="NCBI Taxonomy" id="1759059"/>
    <lineage>
        <taxon>Bacteria</taxon>
        <taxon>Pseudomonadati</taxon>
        <taxon>Pseudomonadota</taxon>
        <taxon>Alphaproteobacteria</taxon>
        <taxon>Hyphomonadales</taxon>
        <taxon>Hyphomonadaceae</taxon>
        <taxon>Candidatus Viadribacter</taxon>
    </lineage>
</organism>
<comment type="pathway">
    <text evidence="7">Carbohydrate biosynthesis; dTDP-L-rhamnose biosynthesis.</text>
</comment>
<keyword evidence="10" id="KW-1185">Reference proteome</keyword>
<dbReference type="InterPro" id="IPR014710">
    <property type="entry name" value="RmlC-like_jellyroll"/>
</dbReference>
<dbReference type="Proteomes" id="UP000092498">
    <property type="component" value="Chromosome"/>
</dbReference>
<feature type="active site" description="Proton acceptor" evidence="5">
    <location>
        <position position="62"/>
    </location>
</feature>
<dbReference type="RefSeq" id="WP_066768813.1">
    <property type="nucleotide sequence ID" value="NZ_CP013244.1"/>
</dbReference>
<dbReference type="InterPro" id="IPR000888">
    <property type="entry name" value="RmlC-like"/>
</dbReference>
<feature type="site" description="Participates in a stacking interaction with the thymidine ring of dTDP-4-oxo-6-deoxyglucose" evidence="6">
    <location>
        <position position="138"/>
    </location>
</feature>
<evidence type="ECO:0000256" key="2">
    <source>
        <dbReference type="ARBA" id="ARBA00001997"/>
    </source>
</evidence>
<evidence type="ECO:0000256" key="5">
    <source>
        <dbReference type="PIRSR" id="PIRSR600888-1"/>
    </source>
</evidence>
<keyword evidence="7" id="KW-0413">Isomerase</keyword>
<dbReference type="InterPro" id="IPR011051">
    <property type="entry name" value="RmlC_Cupin_sf"/>
</dbReference>
<dbReference type="SUPFAM" id="SSF51182">
    <property type="entry name" value="RmlC-like cupins"/>
    <property type="match status" value="1"/>
</dbReference>
<evidence type="ECO:0000256" key="1">
    <source>
        <dbReference type="ARBA" id="ARBA00001298"/>
    </source>
</evidence>
<gene>
    <name evidence="9" type="ORF">ATE48_05790</name>
</gene>
<dbReference type="EMBL" id="CP013244">
    <property type="protein sequence ID" value="ANP45462.1"/>
    <property type="molecule type" value="Genomic_DNA"/>
</dbReference>
<sequence length="191" mass="21891">MKFHKTTLQDVVLIEMTPFGDNRGWFGRSFCMKEFAENNLEVSYPQHNTGYSKTKGTVRGMHFQVDPHYEVKVVRALQGAVHDIIVDMRPHSSTYLKWEGFDLSFENGRQLYVPRGFAHGYQTLVDDTQVSYLCSAMYVPDSNGGYRHDDPAFGLKWPLPVSEMSDKDKAWPDFVQPEKSGVKPSSMPVRF</sequence>
<dbReference type="Gene3D" id="2.60.120.10">
    <property type="entry name" value="Jelly Rolls"/>
    <property type="match status" value="1"/>
</dbReference>
<dbReference type="GO" id="GO:0019305">
    <property type="term" value="P:dTDP-rhamnose biosynthetic process"/>
    <property type="evidence" value="ECO:0007669"/>
    <property type="project" value="UniProtKB-UniRule"/>
</dbReference>
<comment type="subunit">
    <text evidence="7">Homodimer.</text>
</comment>
<evidence type="ECO:0000256" key="7">
    <source>
        <dbReference type="RuleBase" id="RU364069"/>
    </source>
</evidence>
<dbReference type="InParanoid" id="A0A1B1AFX3"/>
<dbReference type="UniPathway" id="UPA00124"/>
<evidence type="ECO:0000256" key="4">
    <source>
        <dbReference type="ARBA" id="ARBA00019595"/>
    </source>
</evidence>
<comment type="similarity">
    <text evidence="7">Belongs to the dTDP-4-dehydrorhamnose 3,5-epimerase family.</text>
</comment>
<dbReference type="KEGG" id="cbot:ATE48_05790"/>
<dbReference type="PANTHER" id="PTHR21047">
    <property type="entry name" value="DTDP-6-DEOXY-D-GLUCOSE-3,5 EPIMERASE"/>
    <property type="match status" value="1"/>
</dbReference>
<feature type="active site" description="Proton donor" evidence="5">
    <location>
        <position position="132"/>
    </location>
</feature>
<dbReference type="FunCoup" id="A0A1B1AFX3">
    <property type="interactions" value="327"/>
</dbReference>
<dbReference type="GO" id="GO:0005829">
    <property type="term" value="C:cytosol"/>
    <property type="evidence" value="ECO:0007669"/>
    <property type="project" value="TreeGrafter"/>
</dbReference>
<proteinExistence type="inferred from homology"/>
<dbReference type="Pfam" id="PF00908">
    <property type="entry name" value="dTDP_sugar_isom"/>
    <property type="match status" value="1"/>
</dbReference>
<dbReference type="PANTHER" id="PTHR21047:SF2">
    <property type="entry name" value="THYMIDINE DIPHOSPHO-4-KETO-RHAMNOSE 3,5-EPIMERASE"/>
    <property type="match status" value="1"/>
</dbReference>
<dbReference type="NCBIfam" id="TIGR01221">
    <property type="entry name" value="rmlC"/>
    <property type="match status" value="1"/>
</dbReference>